<dbReference type="PANTHER" id="PTHR16065">
    <property type="entry name" value="COILED-COIL DOMAIN CONTAINING 198"/>
    <property type="match status" value="1"/>
</dbReference>
<dbReference type="PANTHER" id="PTHR16065:SF2">
    <property type="entry name" value="COILED-COIL DOMAIN CONTAINING 198"/>
    <property type="match status" value="1"/>
</dbReference>
<keyword evidence="2" id="KW-1185">Reference proteome</keyword>
<evidence type="ECO:0000313" key="1">
    <source>
        <dbReference type="Ensembl" id="ENSVKKP00000001751.1"/>
    </source>
</evidence>
<reference evidence="1" key="2">
    <citation type="submission" date="2025-09" db="UniProtKB">
        <authorList>
            <consortium name="Ensembl"/>
        </authorList>
    </citation>
    <scope>IDENTIFICATION</scope>
</reference>
<accession>A0A8D2KR17</accession>
<organism evidence="1 2">
    <name type="scientific">Varanus komodoensis</name>
    <name type="common">Komodo dragon</name>
    <dbReference type="NCBI Taxonomy" id="61221"/>
    <lineage>
        <taxon>Eukaryota</taxon>
        <taxon>Metazoa</taxon>
        <taxon>Chordata</taxon>
        <taxon>Craniata</taxon>
        <taxon>Vertebrata</taxon>
        <taxon>Euteleostomi</taxon>
        <taxon>Lepidosauria</taxon>
        <taxon>Squamata</taxon>
        <taxon>Bifurcata</taxon>
        <taxon>Unidentata</taxon>
        <taxon>Episquamata</taxon>
        <taxon>Toxicofera</taxon>
        <taxon>Anguimorpha</taxon>
        <taxon>Paleoanguimorpha</taxon>
        <taxon>Varanoidea</taxon>
        <taxon>Varanidae</taxon>
        <taxon>Varanus</taxon>
    </lineage>
</organism>
<sequence length="108" mass="11879">MGLNSSKAPRKVTKVAPMPIKGDRLAPPSSGAVYTFQSSLQERNPSSTASWMGRNPASEKYLPPLRETWQGRYAAGRPTFILLSLIIPPSKLQVDSLSGQRWNRIIGL</sequence>
<dbReference type="Ensembl" id="ENSVKKT00000001809.1">
    <property type="protein sequence ID" value="ENSVKKP00000001751.1"/>
    <property type="gene ID" value="ENSVKKG00000001438.1"/>
</dbReference>
<protein>
    <submittedName>
        <fullName evidence="1">Uncharacterized protein</fullName>
    </submittedName>
</protein>
<proteinExistence type="predicted"/>
<name>A0A8D2KR17_VARKO</name>
<evidence type="ECO:0000313" key="2">
    <source>
        <dbReference type="Proteomes" id="UP000694545"/>
    </source>
</evidence>
<reference evidence="1" key="1">
    <citation type="submission" date="2025-08" db="UniProtKB">
        <authorList>
            <consortium name="Ensembl"/>
        </authorList>
    </citation>
    <scope>IDENTIFICATION</scope>
</reference>
<dbReference type="Proteomes" id="UP000694545">
    <property type="component" value="Unplaced"/>
</dbReference>
<dbReference type="AlphaFoldDB" id="A0A8D2KR17"/>
<dbReference type="OMA" id="CYGRNPT"/>
<dbReference type="InterPro" id="IPR029235">
    <property type="entry name" value="FAME"/>
</dbReference>
<dbReference type="Pfam" id="PF15398">
    <property type="entry name" value="DUF4619"/>
    <property type="match status" value="1"/>
</dbReference>